<dbReference type="PRINTS" id="PR00297">
    <property type="entry name" value="CHAPERONIN10"/>
</dbReference>
<dbReference type="InterPro" id="IPR020818">
    <property type="entry name" value="Chaperonin_GroES"/>
</dbReference>
<dbReference type="GO" id="GO:0044183">
    <property type="term" value="F:protein folding chaperone"/>
    <property type="evidence" value="ECO:0007669"/>
    <property type="project" value="InterPro"/>
</dbReference>
<dbReference type="EMBL" id="LR798192">
    <property type="protein sequence ID" value="CAB5079634.1"/>
    <property type="molecule type" value="Genomic_DNA"/>
</dbReference>
<dbReference type="SUPFAM" id="SSF50129">
    <property type="entry name" value="GroES-like"/>
    <property type="match status" value="1"/>
</dbReference>
<dbReference type="SMART" id="SM00883">
    <property type="entry name" value="Cpn10"/>
    <property type="match status" value="1"/>
</dbReference>
<evidence type="ECO:0000256" key="1">
    <source>
        <dbReference type="ARBA" id="ARBA00023186"/>
    </source>
</evidence>
<dbReference type="Pfam" id="PF00166">
    <property type="entry name" value="Cpn10"/>
    <property type="match status" value="1"/>
</dbReference>
<dbReference type="Gene3D" id="2.30.33.40">
    <property type="entry name" value="GroES chaperonin"/>
    <property type="match status" value="1"/>
</dbReference>
<dbReference type="InterPro" id="IPR037124">
    <property type="entry name" value="Chaperonin_GroES_sf"/>
</dbReference>
<protein>
    <submittedName>
        <fullName evidence="2">GroS Co-chaperonin GroES (HSP10)</fullName>
    </submittedName>
</protein>
<evidence type="ECO:0000313" key="2">
    <source>
        <dbReference type="EMBL" id="CAB5079634.1"/>
    </source>
</evidence>
<proteinExistence type="predicted"/>
<keyword evidence="1" id="KW-0143">Chaperone</keyword>
<reference evidence="2" key="1">
    <citation type="submission" date="2020-05" db="EMBL/GenBank/DDBJ databases">
        <authorList>
            <person name="Chiriac C."/>
            <person name="Salcher M."/>
            <person name="Ghai R."/>
            <person name="Kavagutti S V."/>
        </authorList>
    </citation>
    <scope>NUCLEOTIDE SEQUENCE</scope>
</reference>
<dbReference type="GO" id="GO:0005524">
    <property type="term" value="F:ATP binding"/>
    <property type="evidence" value="ECO:0007669"/>
    <property type="project" value="InterPro"/>
</dbReference>
<organism evidence="2">
    <name type="scientific">uncultured Caudovirales phage</name>
    <dbReference type="NCBI Taxonomy" id="2100421"/>
    <lineage>
        <taxon>Viruses</taxon>
        <taxon>Duplodnaviria</taxon>
        <taxon>Heunggongvirae</taxon>
        <taxon>Uroviricota</taxon>
        <taxon>Caudoviricetes</taxon>
        <taxon>Peduoviridae</taxon>
        <taxon>Maltschvirus</taxon>
        <taxon>Maltschvirus maltsch</taxon>
    </lineage>
</organism>
<accession>A0A6J7VQL1</accession>
<dbReference type="InterPro" id="IPR011032">
    <property type="entry name" value="GroES-like_sf"/>
</dbReference>
<name>A0A6J7VQL1_9CAUD</name>
<sequence>MNTSGWKPTGHRVLVKVEQVEKVTEGGIIIPEDVTKREQLGQDGGIVVEVGNTAYSDQEAPWCKVGDFVKFGRYAGQLIGKKESDDGVEYRVLNDLDICLVQDLTKGDSK</sequence>
<dbReference type="CDD" id="cd00320">
    <property type="entry name" value="cpn10"/>
    <property type="match status" value="1"/>
</dbReference>
<gene>
    <name evidence="2" type="ORF">UFOVP146_52</name>
</gene>